<dbReference type="AlphaFoldDB" id="F0ZK08"/>
<dbReference type="OrthoDB" id="17079at2759"/>
<evidence type="ECO:0000256" key="5">
    <source>
        <dbReference type="SAM" id="SignalP"/>
    </source>
</evidence>
<dbReference type="Pfam" id="PF00526">
    <property type="entry name" value="Dicty_CTDC"/>
    <property type="match status" value="2"/>
</dbReference>
<keyword evidence="8" id="KW-1185">Reference proteome</keyword>
<accession>F0ZK08</accession>
<dbReference type="InterPro" id="IPR037524">
    <property type="entry name" value="PA14/GLEYA"/>
</dbReference>
<keyword evidence="2 5" id="KW-0732">Signal</keyword>
<dbReference type="PANTHER" id="PTHR31137:SF6">
    <property type="entry name" value="PROTEIN PSIC"/>
    <property type="match status" value="1"/>
</dbReference>
<dbReference type="eggNOG" id="ENOG502R58P">
    <property type="taxonomic scope" value="Eukaryota"/>
</dbReference>
<dbReference type="NCBIfam" id="TIGR02148">
    <property type="entry name" value="Fibro_Slime"/>
    <property type="match status" value="1"/>
</dbReference>
<dbReference type="FunCoup" id="F0ZK08">
    <property type="interactions" value="12"/>
</dbReference>
<evidence type="ECO:0000256" key="2">
    <source>
        <dbReference type="ARBA" id="ARBA00022729"/>
    </source>
</evidence>
<organism evidence="7 8">
    <name type="scientific">Dictyostelium purpureum</name>
    <name type="common">Slime mold</name>
    <dbReference type="NCBI Taxonomy" id="5786"/>
    <lineage>
        <taxon>Eukaryota</taxon>
        <taxon>Amoebozoa</taxon>
        <taxon>Evosea</taxon>
        <taxon>Eumycetozoa</taxon>
        <taxon>Dictyostelia</taxon>
        <taxon>Dictyosteliales</taxon>
        <taxon>Dictyosteliaceae</taxon>
        <taxon>Dictyostelium</taxon>
    </lineage>
</organism>
<feature type="domain" description="PA14" evidence="6">
    <location>
        <begin position="92"/>
        <end position="247"/>
    </location>
</feature>
<dbReference type="KEGG" id="dpp:DICPUDRAFT_47551"/>
<evidence type="ECO:0000259" key="6">
    <source>
        <dbReference type="PROSITE" id="PS51820"/>
    </source>
</evidence>
<dbReference type="OMA" id="WICGSED"/>
<dbReference type="EMBL" id="GL871050">
    <property type="protein sequence ID" value="EGC35696.1"/>
    <property type="molecule type" value="Genomic_DNA"/>
</dbReference>
<dbReference type="InterPro" id="IPR011658">
    <property type="entry name" value="PA14_dom"/>
</dbReference>
<keyword evidence="3" id="KW-0325">Glycoprotein</keyword>
<evidence type="ECO:0000313" key="8">
    <source>
        <dbReference type="Proteomes" id="UP000001064"/>
    </source>
</evidence>
<evidence type="ECO:0000256" key="4">
    <source>
        <dbReference type="SAM" id="MobiDB-lite"/>
    </source>
</evidence>
<dbReference type="PROSITE" id="PS51820">
    <property type="entry name" value="PA14"/>
    <property type="match status" value="1"/>
</dbReference>
<feature type="signal peptide" evidence="5">
    <location>
        <begin position="1"/>
        <end position="19"/>
    </location>
</feature>
<feature type="compositionally biased region" description="Pro residues" evidence="4">
    <location>
        <begin position="409"/>
        <end position="427"/>
    </location>
</feature>
<proteinExistence type="inferred from homology"/>
<dbReference type="InterPro" id="IPR011874">
    <property type="entry name" value="Fibro_Slime"/>
</dbReference>
<evidence type="ECO:0000256" key="1">
    <source>
        <dbReference type="ARBA" id="ARBA00008709"/>
    </source>
</evidence>
<dbReference type="GeneID" id="10500941"/>
<dbReference type="RefSeq" id="XP_003287752.1">
    <property type="nucleotide sequence ID" value="XM_003287704.1"/>
</dbReference>
<dbReference type="SMART" id="SM00758">
    <property type="entry name" value="PA14"/>
    <property type="match status" value="1"/>
</dbReference>
<gene>
    <name evidence="7" type="ORF">DICPUDRAFT_47551</name>
</gene>
<protein>
    <recommendedName>
        <fullName evidence="6">PA14 domain-containing protein</fullName>
    </recommendedName>
</protein>
<feature type="region of interest" description="Disordered" evidence="4">
    <location>
        <begin position="398"/>
        <end position="427"/>
    </location>
</feature>
<dbReference type="Proteomes" id="UP000001064">
    <property type="component" value="Unassembled WGS sequence"/>
</dbReference>
<evidence type="ECO:0000313" key="7">
    <source>
        <dbReference type="EMBL" id="EGC35696.1"/>
    </source>
</evidence>
<dbReference type="InParanoid" id="F0ZK08"/>
<reference evidence="8" key="1">
    <citation type="journal article" date="2011" name="Genome Biol.">
        <title>Comparative genomics of the social amoebae Dictyostelium discoideum and Dictyostelium purpureum.</title>
        <authorList>
            <consortium name="US DOE Joint Genome Institute (JGI-PGF)"/>
            <person name="Sucgang R."/>
            <person name="Kuo A."/>
            <person name="Tian X."/>
            <person name="Salerno W."/>
            <person name="Parikh A."/>
            <person name="Feasley C.L."/>
            <person name="Dalin E."/>
            <person name="Tu H."/>
            <person name="Huang E."/>
            <person name="Barry K."/>
            <person name="Lindquist E."/>
            <person name="Shapiro H."/>
            <person name="Bruce D."/>
            <person name="Schmutz J."/>
            <person name="Salamov A."/>
            <person name="Fey P."/>
            <person name="Gaudet P."/>
            <person name="Anjard C."/>
            <person name="Babu M.M."/>
            <person name="Basu S."/>
            <person name="Bushmanova Y."/>
            <person name="van der Wel H."/>
            <person name="Katoh-Kurasawa M."/>
            <person name="Dinh C."/>
            <person name="Coutinho P.M."/>
            <person name="Saito T."/>
            <person name="Elias M."/>
            <person name="Schaap P."/>
            <person name="Kay R.R."/>
            <person name="Henrissat B."/>
            <person name="Eichinger L."/>
            <person name="Rivero F."/>
            <person name="Putnam N.H."/>
            <person name="West C.M."/>
            <person name="Loomis W.F."/>
            <person name="Chisholm R.L."/>
            <person name="Shaulsky G."/>
            <person name="Strassmann J.E."/>
            <person name="Queller D.C."/>
            <person name="Kuspa A."/>
            <person name="Grigoriev I.V."/>
        </authorList>
    </citation>
    <scope>NUCLEOTIDE SEQUENCE [LARGE SCALE GENOMIC DNA]</scope>
    <source>
        <strain evidence="8">QSDP1</strain>
    </source>
</reference>
<comment type="similarity">
    <text evidence="1">Belongs to the prespore-cell-inducing factor family.</text>
</comment>
<feature type="chain" id="PRO_5003261770" description="PA14 domain-containing protein" evidence="5">
    <location>
        <begin position="20"/>
        <end position="479"/>
    </location>
</feature>
<dbReference type="VEuPathDB" id="AmoebaDB:DICPUDRAFT_47551"/>
<dbReference type="InterPro" id="IPR051154">
    <property type="entry name" value="Prespore-cell_inducing_factor"/>
</dbReference>
<sequence>MRSALLFLLLLCSFGFIKCQDTLVLSATIYDQSPLRNPDFEIPNAPNAVVQDIVLQNLGSDQTPVYCCGDTPVTFGNQIVVHNSTTFASWFHLIDGVSYAIPYSLTLVKGDDDLYRYQSSSFFPIDGLGFANQTLFPGEPTYNGHNYHFCMKIHYGFTYHGGEYFTFAGDDDVWVFFNNVLRIDIGGLHTSASRSVYVDDLGLTVGETYPFDFFYCERHTWESNLNIITNLNFSCLYYDACGVCQGNNDTCCQVRQCDLINHCLEPVCGEETNFECQYNAVTCDDNDACTSDSCDVGFGCLNFPVQCWDGNHCTEDYCDGARGCVHTPIANCSDCPLTGCISNDACVLMECDPTNSTNCISRAINCSNSDPCIDSFCLDGECVYEYTCNVTVSPSDTPSHLPISTPSIEPTPTPTGTPIPEPPTYPPAYPAPKDLPLHCLRCEDLNCDSEFLRCTYIKNESFESDENCSDCCSWTPTCY</sequence>
<name>F0ZK08_DICPU</name>
<dbReference type="Pfam" id="PF07691">
    <property type="entry name" value="PA14"/>
    <property type="match status" value="1"/>
</dbReference>
<dbReference type="InterPro" id="IPR001673">
    <property type="entry name" value="S_mold_repeat"/>
</dbReference>
<dbReference type="PANTHER" id="PTHR31137">
    <property type="entry name" value="PROTEIN PSIB-RELATED-RELATED"/>
    <property type="match status" value="1"/>
</dbReference>
<evidence type="ECO:0000256" key="3">
    <source>
        <dbReference type="ARBA" id="ARBA00023180"/>
    </source>
</evidence>
<dbReference type="GO" id="GO:0005576">
    <property type="term" value="C:extracellular region"/>
    <property type="evidence" value="ECO:0000318"/>
    <property type="project" value="GO_Central"/>
</dbReference>